<feature type="chain" id="PRO_5019124406" evidence="6">
    <location>
        <begin position="21"/>
        <end position="484"/>
    </location>
</feature>
<dbReference type="Gene3D" id="1.25.40.390">
    <property type="match status" value="1"/>
</dbReference>
<organism evidence="9 10">
    <name type="scientific">Odoribacter splanchnicus</name>
    <dbReference type="NCBI Taxonomy" id="28118"/>
    <lineage>
        <taxon>Bacteria</taxon>
        <taxon>Pseudomonadati</taxon>
        <taxon>Bacteroidota</taxon>
        <taxon>Bacteroidia</taxon>
        <taxon>Bacteroidales</taxon>
        <taxon>Odoribacteraceae</taxon>
        <taxon>Odoribacter</taxon>
    </lineage>
</organism>
<evidence type="ECO:0000256" key="3">
    <source>
        <dbReference type="ARBA" id="ARBA00022729"/>
    </source>
</evidence>
<keyword evidence="4" id="KW-0472">Membrane</keyword>
<gene>
    <name evidence="9" type="ORF">DWW57_13795</name>
</gene>
<accession>A0A412TMN3</accession>
<keyword evidence="5" id="KW-0998">Cell outer membrane</keyword>
<comment type="caution">
    <text evidence="9">The sequence shown here is derived from an EMBL/GenBank/DDBJ whole genome shotgun (WGS) entry which is preliminary data.</text>
</comment>
<evidence type="ECO:0000313" key="10">
    <source>
        <dbReference type="Proteomes" id="UP000284243"/>
    </source>
</evidence>
<dbReference type="InterPro" id="IPR011990">
    <property type="entry name" value="TPR-like_helical_dom_sf"/>
</dbReference>
<sequence length="484" mass="56093">MKKTLLKYILFFTACMGLSACDALFDNELPEHDLVPENAIIDEKSAEKALLGIYSYLDDSQYNGGYLNSHLITYNYIRLNLMTAVGPSSFENDQLYRFAYDETDANYENGWRHVYRMINAANNVIYYVEQLGDEKFGTNRRNEILAEARFLRAFCYMYLMQHHAQFWDTESKYGLVLRLEPSKLSLNKKARSSVSDSYKAIFDDLEFAVNNAPDYQSSYRICKTSAKAFKANYLMMRGTPADREEALRLAEEVIASGDFSMEEKYADIFAHKHTSPELLFTQYTDRPGGWNDNVQGLLQLLGAGKYRAKENTPDDDLSKYYTIMDNPASERYTACMDSVILPQGKDKTFIWKKFYNLQKEAVPMYYLRVAQMYLIKAEAMSYRNYTVADVVETLNVLHSRANEELLDAGDYSSMEEVREEIFREYIREVGAENGDPFFYAARTMINGKRLLQEYNMYFEEDNTLCFPIPAKEIEINSLAEQNPY</sequence>
<name>A0A412TMN3_9BACT</name>
<proteinExistence type="inferred from homology"/>
<evidence type="ECO:0000256" key="4">
    <source>
        <dbReference type="ARBA" id="ARBA00023136"/>
    </source>
</evidence>
<comment type="similarity">
    <text evidence="2">Belongs to the SusD family.</text>
</comment>
<dbReference type="EMBL" id="QRYC01000022">
    <property type="protein sequence ID" value="RGU55043.1"/>
    <property type="molecule type" value="Genomic_DNA"/>
</dbReference>
<dbReference type="SUPFAM" id="SSF48452">
    <property type="entry name" value="TPR-like"/>
    <property type="match status" value="1"/>
</dbReference>
<dbReference type="PROSITE" id="PS51257">
    <property type="entry name" value="PROKAR_LIPOPROTEIN"/>
    <property type="match status" value="1"/>
</dbReference>
<dbReference type="InterPro" id="IPR033985">
    <property type="entry name" value="SusD-like_N"/>
</dbReference>
<dbReference type="RefSeq" id="WP_046405750.1">
    <property type="nucleotide sequence ID" value="NZ_CABJFF010000020.1"/>
</dbReference>
<feature type="domain" description="SusD-like N-terminal" evidence="8">
    <location>
        <begin position="89"/>
        <end position="229"/>
    </location>
</feature>
<keyword evidence="3 6" id="KW-0732">Signal</keyword>
<evidence type="ECO:0000259" key="8">
    <source>
        <dbReference type="Pfam" id="PF14322"/>
    </source>
</evidence>
<evidence type="ECO:0000313" key="9">
    <source>
        <dbReference type="EMBL" id="RGU55043.1"/>
    </source>
</evidence>
<dbReference type="Pfam" id="PF07980">
    <property type="entry name" value="SusD_RagB"/>
    <property type="match status" value="1"/>
</dbReference>
<dbReference type="AlphaFoldDB" id="A0A412TMN3"/>
<dbReference type="Proteomes" id="UP000284243">
    <property type="component" value="Unassembled WGS sequence"/>
</dbReference>
<evidence type="ECO:0000259" key="7">
    <source>
        <dbReference type="Pfam" id="PF07980"/>
    </source>
</evidence>
<protein>
    <submittedName>
        <fullName evidence="9">RagB/SusD family nutrient uptake outer membrane protein</fullName>
    </submittedName>
</protein>
<dbReference type="GO" id="GO:0009279">
    <property type="term" value="C:cell outer membrane"/>
    <property type="evidence" value="ECO:0007669"/>
    <property type="project" value="UniProtKB-SubCell"/>
</dbReference>
<dbReference type="Pfam" id="PF14322">
    <property type="entry name" value="SusD-like_3"/>
    <property type="match status" value="1"/>
</dbReference>
<evidence type="ECO:0000256" key="1">
    <source>
        <dbReference type="ARBA" id="ARBA00004442"/>
    </source>
</evidence>
<evidence type="ECO:0000256" key="2">
    <source>
        <dbReference type="ARBA" id="ARBA00006275"/>
    </source>
</evidence>
<reference evidence="9 10" key="1">
    <citation type="submission" date="2018-08" db="EMBL/GenBank/DDBJ databases">
        <title>A genome reference for cultivated species of the human gut microbiota.</title>
        <authorList>
            <person name="Zou Y."/>
            <person name="Xue W."/>
            <person name="Luo G."/>
        </authorList>
    </citation>
    <scope>NUCLEOTIDE SEQUENCE [LARGE SCALE GENOMIC DNA]</scope>
    <source>
        <strain evidence="9 10">AF16-14</strain>
    </source>
</reference>
<feature type="signal peptide" evidence="6">
    <location>
        <begin position="1"/>
        <end position="20"/>
    </location>
</feature>
<evidence type="ECO:0000256" key="5">
    <source>
        <dbReference type="ARBA" id="ARBA00023237"/>
    </source>
</evidence>
<feature type="domain" description="RagB/SusD" evidence="7">
    <location>
        <begin position="352"/>
        <end position="438"/>
    </location>
</feature>
<evidence type="ECO:0000256" key="6">
    <source>
        <dbReference type="SAM" id="SignalP"/>
    </source>
</evidence>
<dbReference type="InterPro" id="IPR012944">
    <property type="entry name" value="SusD_RagB_dom"/>
</dbReference>
<comment type="subcellular location">
    <subcellularLocation>
        <location evidence="1">Cell outer membrane</location>
    </subcellularLocation>
</comment>